<proteinExistence type="predicted"/>
<gene>
    <name evidence="1" type="ORF">BpHYR1_050479</name>
</gene>
<dbReference type="Proteomes" id="UP000276133">
    <property type="component" value="Unassembled WGS sequence"/>
</dbReference>
<organism evidence="1 2">
    <name type="scientific">Brachionus plicatilis</name>
    <name type="common">Marine rotifer</name>
    <name type="synonym">Brachionus muelleri</name>
    <dbReference type="NCBI Taxonomy" id="10195"/>
    <lineage>
        <taxon>Eukaryota</taxon>
        <taxon>Metazoa</taxon>
        <taxon>Spiralia</taxon>
        <taxon>Gnathifera</taxon>
        <taxon>Rotifera</taxon>
        <taxon>Eurotatoria</taxon>
        <taxon>Monogononta</taxon>
        <taxon>Pseudotrocha</taxon>
        <taxon>Ploima</taxon>
        <taxon>Brachionidae</taxon>
        <taxon>Brachionus</taxon>
    </lineage>
</organism>
<accession>A0A3M7QBB3</accession>
<protein>
    <submittedName>
        <fullName evidence="1">Uncharacterized protein</fullName>
    </submittedName>
</protein>
<reference evidence="1 2" key="1">
    <citation type="journal article" date="2018" name="Sci. Rep.">
        <title>Genomic signatures of local adaptation to the degree of environmental predictability in rotifers.</title>
        <authorList>
            <person name="Franch-Gras L."/>
            <person name="Hahn C."/>
            <person name="Garcia-Roger E.M."/>
            <person name="Carmona M.J."/>
            <person name="Serra M."/>
            <person name="Gomez A."/>
        </authorList>
    </citation>
    <scope>NUCLEOTIDE SEQUENCE [LARGE SCALE GENOMIC DNA]</scope>
    <source>
        <strain evidence="1">HYR1</strain>
    </source>
</reference>
<comment type="caution">
    <text evidence="1">The sequence shown here is derived from an EMBL/GenBank/DDBJ whole genome shotgun (WGS) entry which is preliminary data.</text>
</comment>
<dbReference type="AlphaFoldDB" id="A0A3M7QBB3"/>
<evidence type="ECO:0000313" key="1">
    <source>
        <dbReference type="EMBL" id="RNA08519.1"/>
    </source>
</evidence>
<sequence>IVSRWNDLSQSVVNAETVKSFKSAIDKEVFGMVQRKRRKTATAQLELNAVWFKIKEFKKKTCLGVDLRLVAFKQSCFVTKKTARLTGQMTARQKVGLKNHLDALILQILDQLLIEKFLGSSFSLKLIEKILRLTPYFHADFINVNIKKIGVFLVSLVSEYKLHEELDLLSATSRRF</sequence>
<evidence type="ECO:0000313" key="2">
    <source>
        <dbReference type="Proteomes" id="UP000276133"/>
    </source>
</evidence>
<keyword evidence="2" id="KW-1185">Reference proteome</keyword>
<name>A0A3M7QBB3_BRAPC</name>
<dbReference type="EMBL" id="REGN01006712">
    <property type="protein sequence ID" value="RNA08519.1"/>
    <property type="molecule type" value="Genomic_DNA"/>
</dbReference>
<feature type="non-terminal residue" evidence="1">
    <location>
        <position position="1"/>
    </location>
</feature>